<evidence type="ECO:0000256" key="1">
    <source>
        <dbReference type="SAM" id="Coils"/>
    </source>
</evidence>
<dbReference type="Proteomes" id="UP001153069">
    <property type="component" value="Unassembled WGS sequence"/>
</dbReference>
<dbReference type="EMBL" id="CAICTM010001163">
    <property type="protein sequence ID" value="CAB9521113.1"/>
    <property type="molecule type" value="Genomic_DNA"/>
</dbReference>
<protein>
    <submittedName>
        <fullName evidence="3">Uncharacterized protein</fullName>
    </submittedName>
</protein>
<name>A0A9N8HSG3_9STRA</name>
<dbReference type="AlphaFoldDB" id="A0A9N8HSG3"/>
<organism evidence="3 4">
    <name type="scientific">Seminavis robusta</name>
    <dbReference type="NCBI Taxonomy" id="568900"/>
    <lineage>
        <taxon>Eukaryota</taxon>
        <taxon>Sar</taxon>
        <taxon>Stramenopiles</taxon>
        <taxon>Ochrophyta</taxon>
        <taxon>Bacillariophyta</taxon>
        <taxon>Bacillariophyceae</taxon>
        <taxon>Bacillariophycidae</taxon>
        <taxon>Naviculales</taxon>
        <taxon>Naviculaceae</taxon>
        <taxon>Seminavis</taxon>
    </lineage>
</organism>
<evidence type="ECO:0000313" key="3">
    <source>
        <dbReference type="EMBL" id="CAB9521113.1"/>
    </source>
</evidence>
<gene>
    <name evidence="3" type="ORF">SEMRO_1165_G248170.1</name>
</gene>
<accession>A0A9N8HSG3</accession>
<reference evidence="3" key="1">
    <citation type="submission" date="2020-06" db="EMBL/GenBank/DDBJ databases">
        <authorList>
            <consortium name="Plant Systems Biology data submission"/>
        </authorList>
    </citation>
    <scope>NUCLEOTIDE SEQUENCE</scope>
    <source>
        <strain evidence="3">D6</strain>
    </source>
</reference>
<feature type="coiled-coil region" evidence="1">
    <location>
        <begin position="63"/>
        <end position="97"/>
    </location>
</feature>
<feature type="region of interest" description="Disordered" evidence="2">
    <location>
        <begin position="1"/>
        <end position="27"/>
    </location>
</feature>
<evidence type="ECO:0000256" key="2">
    <source>
        <dbReference type="SAM" id="MobiDB-lite"/>
    </source>
</evidence>
<keyword evidence="1" id="KW-0175">Coiled coil</keyword>
<evidence type="ECO:0000313" key="4">
    <source>
        <dbReference type="Proteomes" id="UP001153069"/>
    </source>
</evidence>
<feature type="compositionally biased region" description="Basic and acidic residues" evidence="2">
    <location>
        <begin position="1"/>
        <end position="12"/>
    </location>
</feature>
<proteinExistence type="predicted"/>
<sequence length="282" mass="32495">MTPWKSPRERQSKPPPRKRSKRMKVEVPTQREAAAYLNYESSRQNSSLLQTASKLHVEDRDWIRDLEKERCEQDEKILELEKEKEDLRQENYNLRMNALGYRQSGVTSAEKLTIVLEEYSGVGSGALTYSADMGKTVDFLTVVAHSFGSGNPVDKYDRLLRDERYLRLALPPAYGAVAWYLFRQDPQFAAQLKDLVRDDIDVKQAGNYEAHDARDLLSEPFRELAVTLVTRRLKNAPSGFVEDLISRIRHSYSEKARHTSQDYAWNVTNSVLPDGVERLELV</sequence>
<comment type="caution">
    <text evidence="3">The sequence shown here is derived from an EMBL/GenBank/DDBJ whole genome shotgun (WGS) entry which is preliminary data.</text>
</comment>
<keyword evidence="4" id="KW-1185">Reference proteome</keyword>